<protein>
    <submittedName>
        <fullName evidence="1">Uncharacterized protein</fullName>
    </submittedName>
</protein>
<sequence>MTTDNTEIVHVSGKETERIGTEAFVFIELKGWENVALGVDGDPLHRWYDQVAKRVWSSFTCAGHNIKKATFIVVYNKDLWEHSISSYNLPGDVLVCQSGFFTVQTWIEKNLPVQKPIVIAIVHDTDMLPAAPFTQLGEKTNLLAAHYLRYAMPTSKVQSVWKPWLVESAVVEFLSCKISSEYFLRSQHPASSFGLLSLSCSRIYEPVAIDGQLTGDVRCRSPIKPPRSVRNPWIFFSAGVNDEVFLKVSCLVAYAISTKNFRIACPRRYVHMSQDSDTKTAVTIVDVSGIDVDRVGTEAFVFIHLKGWQEGYVVFSPDGTIRQWFYEVSRRVWSSFSVAGDPIKKATFIVHYDTFWELYCSGWEAPGDVIVTGKDERSAEAWAENERHSIAFPLVRAARLI</sequence>
<accession>A0A8K0JHE4</accession>
<gene>
    <name evidence="1" type="ORF">FFLO_05230</name>
</gene>
<name>A0A8K0JHE4_9TREE</name>
<dbReference type="Proteomes" id="UP000812966">
    <property type="component" value="Unassembled WGS sequence"/>
</dbReference>
<reference evidence="1" key="1">
    <citation type="submission" date="2020-04" db="EMBL/GenBank/DDBJ databases">
        <title>Analysis of mating type loci in Filobasidium floriforme.</title>
        <authorList>
            <person name="Nowrousian M."/>
        </authorList>
    </citation>
    <scope>NUCLEOTIDE SEQUENCE</scope>
    <source>
        <strain evidence="1">CBS 6242</strain>
    </source>
</reference>
<evidence type="ECO:0000313" key="1">
    <source>
        <dbReference type="EMBL" id="KAG7530182.1"/>
    </source>
</evidence>
<evidence type="ECO:0000313" key="2">
    <source>
        <dbReference type="Proteomes" id="UP000812966"/>
    </source>
</evidence>
<comment type="caution">
    <text evidence="1">The sequence shown here is derived from an EMBL/GenBank/DDBJ whole genome shotgun (WGS) entry which is preliminary data.</text>
</comment>
<dbReference type="EMBL" id="JABELV010000126">
    <property type="protein sequence ID" value="KAG7530182.1"/>
    <property type="molecule type" value="Genomic_DNA"/>
</dbReference>
<organism evidence="1 2">
    <name type="scientific">Filobasidium floriforme</name>
    <dbReference type="NCBI Taxonomy" id="5210"/>
    <lineage>
        <taxon>Eukaryota</taxon>
        <taxon>Fungi</taxon>
        <taxon>Dikarya</taxon>
        <taxon>Basidiomycota</taxon>
        <taxon>Agaricomycotina</taxon>
        <taxon>Tremellomycetes</taxon>
        <taxon>Filobasidiales</taxon>
        <taxon>Filobasidiaceae</taxon>
        <taxon>Filobasidium</taxon>
    </lineage>
</organism>
<proteinExistence type="predicted"/>
<dbReference type="AlphaFoldDB" id="A0A8K0JHE4"/>
<keyword evidence="2" id="KW-1185">Reference proteome</keyword>